<comment type="caution">
    <text evidence="9">The sequence shown here is derived from an EMBL/GenBank/DDBJ whole genome shotgun (WGS) entry which is preliminary data.</text>
</comment>
<accession>A0A9P8YCS8</accession>
<feature type="transmembrane region" description="Helical" evidence="8">
    <location>
        <begin position="173"/>
        <end position="192"/>
    </location>
</feature>
<dbReference type="Gene3D" id="1.20.1730.10">
    <property type="entry name" value="Sodium/glucose cotransporter"/>
    <property type="match status" value="1"/>
</dbReference>
<feature type="transmembrane region" description="Helical" evidence="8">
    <location>
        <begin position="296"/>
        <end position="324"/>
    </location>
</feature>
<keyword evidence="3" id="KW-0813">Transport</keyword>
<dbReference type="GO" id="GO:0015489">
    <property type="term" value="F:putrescine transmembrane transporter activity"/>
    <property type="evidence" value="ECO:0007669"/>
    <property type="project" value="TreeGrafter"/>
</dbReference>
<evidence type="ECO:0000313" key="10">
    <source>
        <dbReference type="Proteomes" id="UP000756346"/>
    </source>
</evidence>
<feature type="transmembrane region" description="Helical" evidence="8">
    <location>
        <begin position="344"/>
        <end position="372"/>
    </location>
</feature>
<name>A0A9P8YCS8_9PEZI</name>
<feature type="transmembrane region" description="Helical" evidence="8">
    <location>
        <begin position="437"/>
        <end position="457"/>
    </location>
</feature>
<feature type="transmembrane region" description="Helical" evidence="8">
    <location>
        <begin position="63"/>
        <end position="83"/>
    </location>
</feature>
<evidence type="ECO:0000256" key="3">
    <source>
        <dbReference type="ARBA" id="ARBA00022448"/>
    </source>
</evidence>
<sequence>MAGGGGPSSGGVPPPLTQAYGYGIVVGLGFLFALGMVLTTYVLKKYNREEQTSEMFNTAGRTVKTGLVASAVVSSWTWAATLLQSSGVAYRYGVSGPFWYASGATVQIILFASLAIELKKRAPNAHTMLEVIRARYGAVTHCVYICFCLFCNLLVTLMLLVGGSAVTSSLTGMHTAAACFLLPLGVVIYTMFGGIKATFLTDYVHTVVVLVIILIFALTAYATGTELGSPSVVYDRLVEAAATHPIDGNAGGSYLTMTSKSGAEFFLINIIGNFGTVFMDNGYYNKAIAAHPVHALPGYIVGGLAWFAIPFLCATTMGLSALALETSPAFPTFPSRMDPADVSAGLVLPYAAVAMLGKSGAIITLIMIFMAVTSATSAQLIAVSSIFTYDIYKTYINPAASGARLIAMSHFSVCAYGAIMAAFSVGLYYAGISMGWLYVWMGVMISSAVLPTVLTLFWKKQNWIAAAGSPVLGLICALIAWTVTCAKESNGVLTVETLGANGPMLAGNVVALLSPIFFIPVLTFAFGADNYDWASMAAIKQGDDADLSGLEGNLEAAAAAGAITLVAPEEDKAKLVRASRIAKIMTVCMAIAFLVLWPMPMYGSGYVFSKPFFTGWVVVGIIWLFGSSIAVGLYPLWEGRHSMLRVARGILGKKQPASAPIATDAKNVEAEEQTVPVEKKD</sequence>
<feature type="transmembrane region" description="Helical" evidence="8">
    <location>
        <begin position="612"/>
        <end position="637"/>
    </location>
</feature>
<keyword evidence="6 8" id="KW-0472">Membrane</keyword>
<dbReference type="GO" id="GO:0015606">
    <property type="term" value="F:spermidine transmembrane transporter activity"/>
    <property type="evidence" value="ECO:0007669"/>
    <property type="project" value="TreeGrafter"/>
</dbReference>
<dbReference type="PANTHER" id="PTHR46154:SF4">
    <property type="entry name" value="UREA ACTIVE TRANSPORTER"/>
    <property type="match status" value="1"/>
</dbReference>
<reference evidence="9" key="1">
    <citation type="journal article" date="2021" name="Nat. Commun.">
        <title>Genetic determinants of endophytism in the Arabidopsis root mycobiome.</title>
        <authorList>
            <person name="Mesny F."/>
            <person name="Miyauchi S."/>
            <person name="Thiergart T."/>
            <person name="Pickel B."/>
            <person name="Atanasova L."/>
            <person name="Karlsson M."/>
            <person name="Huettel B."/>
            <person name="Barry K.W."/>
            <person name="Haridas S."/>
            <person name="Chen C."/>
            <person name="Bauer D."/>
            <person name="Andreopoulos W."/>
            <person name="Pangilinan J."/>
            <person name="LaButti K."/>
            <person name="Riley R."/>
            <person name="Lipzen A."/>
            <person name="Clum A."/>
            <person name="Drula E."/>
            <person name="Henrissat B."/>
            <person name="Kohler A."/>
            <person name="Grigoriev I.V."/>
            <person name="Martin F.M."/>
            <person name="Hacquard S."/>
        </authorList>
    </citation>
    <scope>NUCLEOTIDE SEQUENCE</scope>
    <source>
        <strain evidence="9">MPI-CAGE-CH-0230</strain>
    </source>
</reference>
<dbReference type="PROSITE" id="PS50283">
    <property type="entry name" value="NA_SOLUT_SYMP_3"/>
    <property type="match status" value="1"/>
</dbReference>
<dbReference type="InterPro" id="IPR001734">
    <property type="entry name" value="Na/solute_symporter"/>
</dbReference>
<dbReference type="Proteomes" id="UP000756346">
    <property type="component" value="Unassembled WGS sequence"/>
</dbReference>
<dbReference type="GeneID" id="70182855"/>
<evidence type="ECO:0000256" key="4">
    <source>
        <dbReference type="ARBA" id="ARBA00022692"/>
    </source>
</evidence>
<dbReference type="FunFam" id="1.20.1730.10:FF:000006">
    <property type="entry name" value="Urea active transporter"/>
    <property type="match status" value="1"/>
</dbReference>
<feature type="transmembrane region" description="Helical" evidence="8">
    <location>
        <begin position="204"/>
        <end position="224"/>
    </location>
</feature>
<gene>
    <name evidence="9" type="ORF">B0I36DRAFT_318559</name>
</gene>
<organism evidence="9 10">
    <name type="scientific">Microdochium trichocladiopsis</name>
    <dbReference type="NCBI Taxonomy" id="1682393"/>
    <lineage>
        <taxon>Eukaryota</taxon>
        <taxon>Fungi</taxon>
        <taxon>Dikarya</taxon>
        <taxon>Ascomycota</taxon>
        <taxon>Pezizomycotina</taxon>
        <taxon>Sordariomycetes</taxon>
        <taxon>Xylariomycetidae</taxon>
        <taxon>Xylariales</taxon>
        <taxon>Microdochiaceae</taxon>
        <taxon>Microdochium</taxon>
    </lineage>
</organism>
<dbReference type="PANTHER" id="PTHR46154">
    <property type="match status" value="1"/>
</dbReference>
<evidence type="ECO:0000256" key="2">
    <source>
        <dbReference type="ARBA" id="ARBA00006434"/>
    </source>
</evidence>
<feature type="transmembrane region" description="Helical" evidence="8">
    <location>
        <begin position="413"/>
        <end position="431"/>
    </location>
</feature>
<dbReference type="AlphaFoldDB" id="A0A9P8YCS8"/>
<feature type="transmembrane region" description="Helical" evidence="8">
    <location>
        <begin position="504"/>
        <end position="526"/>
    </location>
</feature>
<feature type="transmembrane region" description="Helical" evidence="8">
    <location>
        <begin position="464"/>
        <end position="484"/>
    </location>
</feature>
<dbReference type="RefSeq" id="XP_046015633.1">
    <property type="nucleotide sequence ID" value="XM_046153309.1"/>
</dbReference>
<feature type="transmembrane region" description="Helical" evidence="8">
    <location>
        <begin position="581"/>
        <end position="600"/>
    </location>
</feature>
<feature type="transmembrane region" description="Helical" evidence="8">
    <location>
        <begin position="98"/>
        <end position="116"/>
    </location>
</feature>
<dbReference type="Pfam" id="PF00474">
    <property type="entry name" value="SSF"/>
    <property type="match status" value="1"/>
</dbReference>
<comment type="subcellular location">
    <subcellularLocation>
        <location evidence="1">Membrane</location>
        <topology evidence="1">Multi-pass membrane protein</topology>
    </subcellularLocation>
</comment>
<dbReference type="CDD" id="cd11476">
    <property type="entry name" value="SLC5sbd_DUR3"/>
    <property type="match status" value="1"/>
</dbReference>
<dbReference type="GO" id="GO:0005886">
    <property type="term" value="C:plasma membrane"/>
    <property type="evidence" value="ECO:0007669"/>
    <property type="project" value="TreeGrafter"/>
</dbReference>
<evidence type="ECO:0000256" key="6">
    <source>
        <dbReference type="ARBA" id="ARBA00023136"/>
    </source>
</evidence>
<feature type="transmembrane region" description="Helical" evidence="8">
    <location>
        <begin position="136"/>
        <end position="161"/>
    </location>
</feature>
<feature type="transmembrane region" description="Helical" evidence="8">
    <location>
        <begin position="20"/>
        <end position="43"/>
    </location>
</feature>
<comment type="similarity">
    <text evidence="2 7">Belongs to the sodium:solute symporter (SSF) (TC 2.A.21) family.</text>
</comment>
<keyword evidence="4 8" id="KW-0812">Transmembrane</keyword>
<dbReference type="GO" id="GO:0015204">
    <property type="term" value="F:urea transmembrane transporter activity"/>
    <property type="evidence" value="ECO:0007669"/>
    <property type="project" value="InterPro"/>
</dbReference>
<dbReference type="InterPro" id="IPR031155">
    <property type="entry name" value="DUR"/>
</dbReference>
<dbReference type="InterPro" id="IPR038377">
    <property type="entry name" value="Na/Glc_symporter_sf"/>
</dbReference>
<evidence type="ECO:0000256" key="8">
    <source>
        <dbReference type="SAM" id="Phobius"/>
    </source>
</evidence>
<evidence type="ECO:0000313" key="9">
    <source>
        <dbReference type="EMBL" id="KAH7035540.1"/>
    </source>
</evidence>
<proteinExistence type="inferred from homology"/>
<evidence type="ECO:0000256" key="7">
    <source>
        <dbReference type="RuleBase" id="RU362091"/>
    </source>
</evidence>
<protein>
    <submittedName>
        <fullName evidence="9">Sodium:solute symporter family-domain-containing protein</fullName>
    </submittedName>
</protein>
<evidence type="ECO:0000256" key="1">
    <source>
        <dbReference type="ARBA" id="ARBA00004141"/>
    </source>
</evidence>
<dbReference type="OrthoDB" id="6132759at2759"/>
<keyword evidence="10" id="KW-1185">Reference proteome</keyword>
<feature type="transmembrane region" description="Helical" evidence="8">
    <location>
        <begin position="265"/>
        <end position="284"/>
    </location>
</feature>
<keyword evidence="5 8" id="KW-1133">Transmembrane helix</keyword>
<dbReference type="NCBIfam" id="TIGR00813">
    <property type="entry name" value="sss"/>
    <property type="match status" value="1"/>
</dbReference>
<evidence type="ECO:0000256" key="5">
    <source>
        <dbReference type="ARBA" id="ARBA00022989"/>
    </source>
</evidence>
<dbReference type="EMBL" id="JAGTJQ010000003">
    <property type="protein sequence ID" value="KAH7035540.1"/>
    <property type="molecule type" value="Genomic_DNA"/>
</dbReference>